<evidence type="ECO:0000313" key="1">
    <source>
        <dbReference type="EMBL" id="KAL3278997.1"/>
    </source>
</evidence>
<evidence type="ECO:0000313" key="2">
    <source>
        <dbReference type="Proteomes" id="UP001516400"/>
    </source>
</evidence>
<feature type="non-terminal residue" evidence="1">
    <location>
        <position position="75"/>
    </location>
</feature>
<protein>
    <submittedName>
        <fullName evidence="1">Uncharacterized protein</fullName>
    </submittedName>
</protein>
<name>A0ABD2NKR1_9CUCU</name>
<keyword evidence="2" id="KW-1185">Reference proteome</keyword>
<dbReference type="AlphaFoldDB" id="A0ABD2NKR1"/>
<accession>A0ABD2NKR1</accession>
<comment type="caution">
    <text evidence="1">The sequence shown here is derived from an EMBL/GenBank/DDBJ whole genome shotgun (WGS) entry which is preliminary data.</text>
</comment>
<reference evidence="1 2" key="1">
    <citation type="journal article" date="2021" name="BMC Biol.">
        <title>Horizontally acquired antibacterial genes associated with adaptive radiation of ladybird beetles.</title>
        <authorList>
            <person name="Li H.S."/>
            <person name="Tang X.F."/>
            <person name="Huang Y.H."/>
            <person name="Xu Z.Y."/>
            <person name="Chen M.L."/>
            <person name="Du X.Y."/>
            <person name="Qiu B.Y."/>
            <person name="Chen P.T."/>
            <person name="Zhang W."/>
            <person name="Slipinski A."/>
            <person name="Escalona H.E."/>
            <person name="Waterhouse R.M."/>
            <person name="Zwick A."/>
            <person name="Pang H."/>
        </authorList>
    </citation>
    <scope>NUCLEOTIDE SEQUENCE [LARGE SCALE GENOMIC DNA]</scope>
    <source>
        <strain evidence="1">SYSU2018</strain>
    </source>
</reference>
<dbReference type="Proteomes" id="UP001516400">
    <property type="component" value="Unassembled WGS sequence"/>
</dbReference>
<dbReference type="EMBL" id="JABFTP020000124">
    <property type="protein sequence ID" value="KAL3278997.1"/>
    <property type="molecule type" value="Genomic_DNA"/>
</dbReference>
<proteinExistence type="predicted"/>
<sequence length="75" mass="8750">MVLTYEPKSERLSLDEERINTTISEDTLKVLCIFEAAEKYSIKPASPQHLVENLKKLLRKTNVIFLFVWIKVVTQ</sequence>
<gene>
    <name evidence="1" type="ORF">HHI36_016514</name>
</gene>
<organism evidence="1 2">
    <name type="scientific">Cryptolaemus montrouzieri</name>
    <dbReference type="NCBI Taxonomy" id="559131"/>
    <lineage>
        <taxon>Eukaryota</taxon>
        <taxon>Metazoa</taxon>
        <taxon>Ecdysozoa</taxon>
        <taxon>Arthropoda</taxon>
        <taxon>Hexapoda</taxon>
        <taxon>Insecta</taxon>
        <taxon>Pterygota</taxon>
        <taxon>Neoptera</taxon>
        <taxon>Endopterygota</taxon>
        <taxon>Coleoptera</taxon>
        <taxon>Polyphaga</taxon>
        <taxon>Cucujiformia</taxon>
        <taxon>Coccinelloidea</taxon>
        <taxon>Coccinellidae</taxon>
        <taxon>Scymninae</taxon>
        <taxon>Scymnini</taxon>
        <taxon>Cryptolaemus</taxon>
    </lineage>
</organism>